<evidence type="ECO:0000313" key="2">
    <source>
        <dbReference type="EMBL" id="CAB1448846.1"/>
    </source>
</evidence>
<feature type="compositionally biased region" description="Basic residues" evidence="1">
    <location>
        <begin position="160"/>
        <end position="169"/>
    </location>
</feature>
<comment type="caution">
    <text evidence="2">The sequence shown here is derived from an EMBL/GenBank/DDBJ whole genome shotgun (WGS) entry which is preliminary data.</text>
</comment>
<feature type="region of interest" description="Disordered" evidence="1">
    <location>
        <begin position="76"/>
        <end position="170"/>
    </location>
</feature>
<sequence length="403" mass="44917">MRPSISVTLEPGLEQGGPWGRDLYTFVTSAAGHMMRTLQKPRKNRPSKRQVNHRRFLHNMIQRKFADIEAANQRIASESSLQRETPAAGSPSQSGHLQDPEKGSDHTDADDVSNSVTKVSDESHQTEVTEKKHPDSKDLWKPPRKSQPNTCTTVKNSQGKGRKKKRSGNRKLVEFTSLSSPDDTHYYQRAEVYDSPLKSIDNLPEDTSLQNSSFDQFGQNTDTSPSFSPELSPLSLDSCDFSIQMFTDVSPCTQAQRSIADIAESPWADIMDLFSVGGKDLGGCLEVGTYFQSICAEVGADDSTFTDQTDLAPNQLPTSTSCYYMTNLQTHQPTEDLSPCKLLNCDKNQRFTPFEGVAQSFSAPLHNPVHHPVPTPPHEQDWLFPDILKERKSPVSVAVWRMS</sequence>
<dbReference type="EMBL" id="CADEAL010003992">
    <property type="protein sequence ID" value="CAB1448846.1"/>
    <property type="molecule type" value="Genomic_DNA"/>
</dbReference>
<keyword evidence="3" id="KW-1185">Reference proteome</keyword>
<feature type="compositionally biased region" description="Basic and acidic residues" evidence="1">
    <location>
        <begin position="119"/>
        <end position="141"/>
    </location>
</feature>
<dbReference type="Proteomes" id="UP001153269">
    <property type="component" value="Unassembled WGS sequence"/>
</dbReference>
<feature type="compositionally biased region" description="Basic and acidic residues" evidence="1">
    <location>
        <begin position="98"/>
        <end position="109"/>
    </location>
</feature>
<dbReference type="AlphaFoldDB" id="A0A9N7Z3P3"/>
<evidence type="ECO:0000313" key="3">
    <source>
        <dbReference type="Proteomes" id="UP001153269"/>
    </source>
</evidence>
<name>A0A9N7Z3P3_PLEPL</name>
<reference evidence="2" key="1">
    <citation type="submission" date="2020-03" db="EMBL/GenBank/DDBJ databases">
        <authorList>
            <person name="Weist P."/>
        </authorList>
    </citation>
    <scope>NUCLEOTIDE SEQUENCE</scope>
</reference>
<gene>
    <name evidence="2" type="ORF">PLEPLA_LOCUS36496</name>
</gene>
<feature type="region of interest" description="Disordered" evidence="1">
    <location>
        <begin position="198"/>
        <end position="229"/>
    </location>
</feature>
<feature type="compositionally biased region" description="Polar residues" evidence="1">
    <location>
        <begin position="205"/>
        <end position="223"/>
    </location>
</feature>
<proteinExistence type="predicted"/>
<accession>A0A9N7Z3P3</accession>
<protein>
    <submittedName>
        <fullName evidence="2">Uncharacterized protein</fullName>
    </submittedName>
</protein>
<evidence type="ECO:0000256" key="1">
    <source>
        <dbReference type="SAM" id="MobiDB-lite"/>
    </source>
</evidence>
<organism evidence="2 3">
    <name type="scientific">Pleuronectes platessa</name>
    <name type="common">European plaice</name>
    <dbReference type="NCBI Taxonomy" id="8262"/>
    <lineage>
        <taxon>Eukaryota</taxon>
        <taxon>Metazoa</taxon>
        <taxon>Chordata</taxon>
        <taxon>Craniata</taxon>
        <taxon>Vertebrata</taxon>
        <taxon>Euteleostomi</taxon>
        <taxon>Actinopterygii</taxon>
        <taxon>Neopterygii</taxon>
        <taxon>Teleostei</taxon>
        <taxon>Neoteleostei</taxon>
        <taxon>Acanthomorphata</taxon>
        <taxon>Carangaria</taxon>
        <taxon>Pleuronectiformes</taxon>
        <taxon>Pleuronectoidei</taxon>
        <taxon>Pleuronectidae</taxon>
        <taxon>Pleuronectes</taxon>
    </lineage>
</organism>